<sequence length="193" mass="22300">MRNKSIVTLFLICIFILCGCQKDIAQAQEQTDKDNFLTVYRIETFSKDYQNPQWNDKIKEQLSGLGLNEVQIENQMVHSTFEKCKIEYGSNRTYNEIIYPYAMTSDIIVWKSEEYYAICEVSNNQIKSLDNNIELVKEEPDVMWNEGDFILKVLPVNQATFYTIGGRASFVKEGKDKAGPFALVQSFYIPCPL</sequence>
<evidence type="ECO:0000313" key="3">
    <source>
        <dbReference type="Proteomes" id="UP000463883"/>
    </source>
</evidence>
<dbReference type="EMBL" id="CP047591">
    <property type="protein sequence ID" value="QHI72210.1"/>
    <property type="molecule type" value="Genomic_DNA"/>
</dbReference>
<dbReference type="PROSITE" id="PS51257">
    <property type="entry name" value="PROKAR_LIPOPROTEIN"/>
    <property type="match status" value="1"/>
</dbReference>
<gene>
    <name evidence="2" type="ORF">Ami3637_07175</name>
</gene>
<dbReference type="RefSeq" id="WP_162361980.1">
    <property type="nucleotide sequence ID" value="NZ_CP047591.1"/>
</dbReference>
<accession>A0A6P1MC45</accession>
<feature type="signal peptide" evidence="1">
    <location>
        <begin position="1"/>
        <end position="27"/>
    </location>
</feature>
<evidence type="ECO:0000313" key="2">
    <source>
        <dbReference type="EMBL" id="QHI72210.1"/>
    </source>
</evidence>
<evidence type="ECO:0000256" key="1">
    <source>
        <dbReference type="SAM" id="SignalP"/>
    </source>
</evidence>
<keyword evidence="1" id="KW-0732">Signal</keyword>
<dbReference type="Proteomes" id="UP000463883">
    <property type="component" value="Chromosome"/>
</dbReference>
<name>A0A6P1MC45_9FIRM</name>
<organism evidence="2 3">
    <name type="scientific">Aminipila terrae</name>
    <dbReference type="NCBI Taxonomy" id="2697030"/>
    <lineage>
        <taxon>Bacteria</taxon>
        <taxon>Bacillati</taxon>
        <taxon>Bacillota</taxon>
        <taxon>Clostridia</taxon>
        <taxon>Peptostreptococcales</taxon>
        <taxon>Anaerovoracaceae</taxon>
        <taxon>Aminipila</taxon>
    </lineage>
</organism>
<reference evidence="2 3" key="1">
    <citation type="submission" date="2020-01" db="EMBL/GenBank/DDBJ databases">
        <title>Genomic analysis of Aminipila sp. CBA3637.</title>
        <authorList>
            <person name="Kim Y.B."/>
            <person name="Roh S.W."/>
        </authorList>
    </citation>
    <scope>NUCLEOTIDE SEQUENCE [LARGE SCALE GENOMIC DNA]</scope>
    <source>
        <strain evidence="2 3">CBA3637</strain>
    </source>
</reference>
<feature type="chain" id="PRO_5026742452" description="DUF4830 domain-containing protein" evidence="1">
    <location>
        <begin position="28"/>
        <end position="193"/>
    </location>
</feature>
<evidence type="ECO:0008006" key="4">
    <source>
        <dbReference type="Google" id="ProtNLM"/>
    </source>
</evidence>
<keyword evidence="3" id="KW-1185">Reference proteome</keyword>
<protein>
    <recommendedName>
        <fullName evidence="4">DUF4830 domain-containing protein</fullName>
    </recommendedName>
</protein>
<dbReference type="AlphaFoldDB" id="A0A6P1MC45"/>
<dbReference type="KEGG" id="amic:Ami3637_07175"/>
<proteinExistence type="predicted"/>